<dbReference type="EMBL" id="BKCJ010006677">
    <property type="protein sequence ID" value="GEU73377.1"/>
    <property type="molecule type" value="Genomic_DNA"/>
</dbReference>
<dbReference type="AlphaFoldDB" id="A0A6L2MJE9"/>
<comment type="caution">
    <text evidence="1">The sequence shown here is derived from an EMBL/GenBank/DDBJ whole genome shotgun (WGS) entry which is preliminary data.</text>
</comment>
<organism evidence="1">
    <name type="scientific">Tanacetum cinerariifolium</name>
    <name type="common">Dalmatian daisy</name>
    <name type="synonym">Chrysanthemum cinerariifolium</name>
    <dbReference type="NCBI Taxonomy" id="118510"/>
    <lineage>
        <taxon>Eukaryota</taxon>
        <taxon>Viridiplantae</taxon>
        <taxon>Streptophyta</taxon>
        <taxon>Embryophyta</taxon>
        <taxon>Tracheophyta</taxon>
        <taxon>Spermatophyta</taxon>
        <taxon>Magnoliopsida</taxon>
        <taxon>eudicotyledons</taxon>
        <taxon>Gunneridae</taxon>
        <taxon>Pentapetalae</taxon>
        <taxon>asterids</taxon>
        <taxon>campanulids</taxon>
        <taxon>Asterales</taxon>
        <taxon>Asteraceae</taxon>
        <taxon>Asteroideae</taxon>
        <taxon>Anthemideae</taxon>
        <taxon>Anthemidinae</taxon>
        <taxon>Tanacetum</taxon>
    </lineage>
</organism>
<protein>
    <submittedName>
        <fullName evidence="1">Uncharacterized protein</fullName>
    </submittedName>
</protein>
<accession>A0A6L2MJE9</accession>
<name>A0A6L2MJE9_TANCI</name>
<proteinExistence type="predicted"/>
<sequence>MLLLQLTFRQCFPTTPVNPPSNIDNPILSLMPPISSLPPFMVYGVGVRLATLLSLCYNLISSDVSRIELQL</sequence>
<reference evidence="1" key="1">
    <citation type="journal article" date="2019" name="Sci. Rep.">
        <title>Draft genome of Tanacetum cinerariifolium, the natural source of mosquito coil.</title>
        <authorList>
            <person name="Yamashiro T."/>
            <person name="Shiraishi A."/>
            <person name="Satake H."/>
            <person name="Nakayama K."/>
        </authorList>
    </citation>
    <scope>NUCLEOTIDE SEQUENCE</scope>
</reference>
<gene>
    <name evidence="1" type="ORF">Tci_045355</name>
</gene>
<evidence type="ECO:0000313" key="1">
    <source>
        <dbReference type="EMBL" id="GEU73377.1"/>
    </source>
</evidence>